<comment type="subcellular location">
    <subcellularLocation>
        <location evidence="1">Cell membrane</location>
        <topology evidence="1">Multi-pass membrane protein</topology>
    </subcellularLocation>
</comment>
<keyword evidence="3" id="KW-0813">Transport</keyword>
<evidence type="ECO:0000256" key="1">
    <source>
        <dbReference type="ARBA" id="ARBA00004651"/>
    </source>
</evidence>
<keyword evidence="7 8" id="KW-0472">Membrane</keyword>
<feature type="transmembrane region" description="Helical" evidence="8">
    <location>
        <begin position="128"/>
        <end position="149"/>
    </location>
</feature>
<feature type="transmembrane region" description="Helical" evidence="8">
    <location>
        <begin position="38"/>
        <end position="58"/>
    </location>
</feature>
<dbReference type="PANTHER" id="PTHR30472">
    <property type="entry name" value="FERRIC ENTEROBACTIN TRANSPORT SYSTEM PERMEASE PROTEIN"/>
    <property type="match status" value="1"/>
</dbReference>
<dbReference type="Proteomes" id="UP000550354">
    <property type="component" value="Unassembled WGS sequence"/>
</dbReference>
<dbReference type="PANTHER" id="PTHR30472:SF1">
    <property type="entry name" value="FE(3+) DICITRATE TRANSPORT SYSTEM PERMEASE PROTEIN FECC-RELATED"/>
    <property type="match status" value="1"/>
</dbReference>
<dbReference type="GO" id="GO:0005886">
    <property type="term" value="C:plasma membrane"/>
    <property type="evidence" value="ECO:0007669"/>
    <property type="project" value="UniProtKB-SubCell"/>
</dbReference>
<evidence type="ECO:0000256" key="6">
    <source>
        <dbReference type="ARBA" id="ARBA00022989"/>
    </source>
</evidence>
<dbReference type="FunFam" id="1.10.3470.10:FF:000001">
    <property type="entry name" value="Vitamin B12 ABC transporter permease BtuC"/>
    <property type="match status" value="1"/>
</dbReference>
<accession>A0A838XLF5</accession>
<feature type="transmembrane region" description="Helical" evidence="8">
    <location>
        <begin position="169"/>
        <end position="195"/>
    </location>
</feature>
<organism evidence="9 10">
    <name type="scientific">Aeromicrobium phoceense</name>
    <dbReference type="NCBI Taxonomy" id="2754045"/>
    <lineage>
        <taxon>Bacteria</taxon>
        <taxon>Bacillati</taxon>
        <taxon>Actinomycetota</taxon>
        <taxon>Actinomycetes</taxon>
        <taxon>Propionibacteriales</taxon>
        <taxon>Nocardioidaceae</taxon>
        <taxon>Aeromicrobium</taxon>
    </lineage>
</organism>
<name>A0A838XLF5_9ACTN</name>
<dbReference type="Gene3D" id="1.10.3470.10">
    <property type="entry name" value="ABC transporter involved in vitamin B12 uptake, BtuC"/>
    <property type="match status" value="1"/>
</dbReference>
<evidence type="ECO:0000256" key="8">
    <source>
        <dbReference type="SAM" id="Phobius"/>
    </source>
</evidence>
<evidence type="ECO:0000256" key="5">
    <source>
        <dbReference type="ARBA" id="ARBA00022692"/>
    </source>
</evidence>
<evidence type="ECO:0000313" key="9">
    <source>
        <dbReference type="EMBL" id="MBA4609831.1"/>
    </source>
</evidence>
<protein>
    <submittedName>
        <fullName evidence="9">Iron ABC transporter permease</fullName>
    </submittedName>
</protein>
<feature type="transmembrane region" description="Helical" evidence="8">
    <location>
        <begin position="288"/>
        <end position="305"/>
    </location>
</feature>
<dbReference type="GO" id="GO:0022857">
    <property type="term" value="F:transmembrane transporter activity"/>
    <property type="evidence" value="ECO:0007669"/>
    <property type="project" value="InterPro"/>
</dbReference>
<dbReference type="SUPFAM" id="SSF81345">
    <property type="entry name" value="ABC transporter involved in vitamin B12 uptake, BtuC"/>
    <property type="match status" value="1"/>
</dbReference>
<comment type="similarity">
    <text evidence="2">Belongs to the binding-protein-dependent transport system permease family. FecCD subfamily.</text>
</comment>
<evidence type="ECO:0000313" key="10">
    <source>
        <dbReference type="Proteomes" id="UP000550354"/>
    </source>
</evidence>
<evidence type="ECO:0000256" key="2">
    <source>
        <dbReference type="ARBA" id="ARBA00007935"/>
    </source>
</evidence>
<keyword evidence="5 8" id="KW-0812">Transmembrane</keyword>
<dbReference type="EMBL" id="JACEOG010000002">
    <property type="protein sequence ID" value="MBA4609831.1"/>
    <property type="molecule type" value="Genomic_DNA"/>
</dbReference>
<evidence type="ECO:0000256" key="3">
    <source>
        <dbReference type="ARBA" id="ARBA00022448"/>
    </source>
</evidence>
<dbReference type="GO" id="GO:0033214">
    <property type="term" value="P:siderophore-iron import into cell"/>
    <property type="evidence" value="ECO:0007669"/>
    <property type="project" value="TreeGrafter"/>
</dbReference>
<dbReference type="InterPro" id="IPR000522">
    <property type="entry name" value="ABC_transptr_permease_BtuC"/>
</dbReference>
<feature type="transmembrane region" description="Helical" evidence="8">
    <location>
        <begin position="257"/>
        <end position="276"/>
    </location>
</feature>
<dbReference type="InterPro" id="IPR037294">
    <property type="entry name" value="ABC_BtuC-like"/>
</dbReference>
<keyword evidence="10" id="KW-1185">Reference proteome</keyword>
<feature type="transmembrane region" description="Helical" evidence="8">
    <location>
        <begin position="97"/>
        <end position="116"/>
    </location>
</feature>
<keyword evidence="4" id="KW-1003">Cell membrane</keyword>
<dbReference type="AlphaFoldDB" id="A0A838XLF5"/>
<comment type="caution">
    <text evidence="9">The sequence shown here is derived from an EMBL/GenBank/DDBJ whole genome shotgun (WGS) entry which is preliminary data.</text>
</comment>
<feature type="transmembrane region" description="Helical" evidence="8">
    <location>
        <begin position="70"/>
        <end position="91"/>
    </location>
</feature>
<keyword evidence="6 8" id="KW-1133">Transmembrane helix</keyword>
<evidence type="ECO:0000256" key="7">
    <source>
        <dbReference type="ARBA" id="ARBA00023136"/>
    </source>
</evidence>
<gene>
    <name evidence="9" type="ORF">H1W00_15225</name>
</gene>
<evidence type="ECO:0000256" key="4">
    <source>
        <dbReference type="ARBA" id="ARBA00022475"/>
    </source>
</evidence>
<dbReference type="Pfam" id="PF01032">
    <property type="entry name" value="FecCD"/>
    <property type="match status" value="1"/>
</dbReference>
<feature type="transmembrane region" description="Helical" evidence="8">
    <location>
        <begin position="216"/>
        <end position="237"/>
    </location>
</feature>
<sequence length="312" mass="31201">MVLSVAVGSHPLSPARVWEVWWTPDTTQASVAVHELRWPRTVVGLVAGAALGLAGALMQTLTRNPLADPGVLGVNAGAALAVVVASALTGVTSVGSSLWAALVGAFLAVGVVHVLGDTGSTGGSPARIALAGAAVPAAPSAIVQTVILADQEVFNEFRFWAAGSLDGRALGTAGTILPFVAAGVALAAALAPRLNALALGDDTGRSLGLDVRRTRLLTVVAVALLCAAATAAVGPIAFVGLGVPHVARALCGSDQRWVLPCSVLLGAAFLLVADVLGRVLGGTSEVQAGIVTAILGGPVFIAVVRRRRIEAL</sequence>
<reference evidence="9 10" key="1">
    <citation type="submission" date="2020-07" db="EMBL/GenBank/DDBJ databases">
        <title>Draft genome and description of Aeromicrobium phoceense strain Marseille-Q0843 isolated from healthy skin swab.</title>
        <authorList>
            <person name="Boxberger M."/>
            <person name="La Scola B."/>
        </authorList>
    </citation>
    <scope>NUCLEOTIDE SEQUENCE [LARGE SCALE GENOMIC DNA]</scope>
    <source>
        <strain evidence="9 10">Marseille-Q0843</strain>
    </source>
</reference>
<proteinExistence type="inferred from homology"/>